<dbReference type="InterPro" id="IPR036913">
    <property type="entry name" value="YegP-like_sf"/>
</dbReference>
<feature type="compositionally biased region" description="Pro residues" evidence="1">
    <location>
        <begin position="501"/>
        <end position="519"/>
    </location>
</feature>
<feature type="domain" description="DUF1508" evidence="2">
    <location>
        <begin position="308"/>
        <end position="347"/>
    </location>
</feature>
<dbReference type="SUPFAM" id="SSF160113">
    <property type="entry name" value="YegP-like"/>
    <property type="match status" value="2"/>
</dbReference>
<comment type="caution">
    <text evidence="3">The sequence shown here is derived from an EMBL/GenBank/DDBJ whole genome shotgun (WGS) entry which is preliminary data.</text>
</comment>
<dbReference type="Pfam" id="PF07411">
    <property type="entry name" value="DUF1508"/>
    <property type="match status" value="1"/>
</dbReference>
<evidence type="ECO:0000256" key="1">
    <source>
        <dbReference type="SAM" id="MobiDB-lite"/>
    </source>
</evidence>
<dbReference type="Proteomes" id="UP001150924">
    <property type="component" value="Unassembled WGS sequence"/>
</dbReference>
<evidence type="ECO:0000313" key="4">
    <source>
        <dbReference type="Proteomes" id="UP001150924"/>
    </source>
</evidence>
<dbReference type="AlphaFoldDB" id="A0A9X3J3B0"/>
<feature type="compositionally biased region" description="Pro residues" evidence="1">
    <location>
        <begin position="534"/>
        <end position="551"/>
    </location>
</feature>
<dbReference type="EMBL" id="JAPNKE010000002">
    <property type="protein sequence ID" value="MCY1012629.1"/>
    <property type="molecule type" value="Genomic_DNA"/>
</dbReference>
<dbReference type="PANTHER" id="PTHR40606:SF1">
    <property type="entry name" value="UPF0339 PROTEIN YEGP"/>
    <property type="match status" value="1"/>
</dbReference>
<keyword evidence="4" id="KW-1185">Reference proteome</keyword>
<evidence type="ECO:0000259" key="2">
    <source>
        <dbReference type="Pfam" id="PF07411"/>
    </source>
</evidence>
<organism evidence="3 4">
    <name type="scientific">Nannocystis pusilla</name>
    <dbReference type="NCBI Taxonomy" id="889268"/>
    <lineage>
        <taxon>Bacteria</taxon>
        <taxon>Pseudomonadati</taxon>
        <taxon>Myxococcota</taxon>
        <taxon>Polyangia</taxon>
        <taxon>Nannocystales</taxon>
        <taxon>Nannocystaceae</taxon>
        <taxon>Nannocystis</taxon>
    </lineage>
</organism>
<name>A0A9X3J3B0_9BACT</name>
<evidence type="ECO:0000313" key="3">
    <source>
        <dbReference type="EMBL" id="MCY1012629.1"/>
    </source>
</evidence>
<dbReference type="PANTHER" id="PTHR40606">
    <property type="match status" value="1"/>
</dbReference>
<dbReference type="InterPro" id="IPR051141">
    <property type="entry name" value="UPF0339_domain"/>
</dbReference>
<feature type="region of interest" description="Disordered" evidence="1">
    <location>
        <begin position="441"/>
        <end position="651"/>
    </location>
</feature>
<sequence>MRAAPWVPVIDWRCSGLPPHRAPVIAGASLVYFRVVQQSRDALAFQVVLEGERVGLTSVEFRDQAAVQRAIEAVIASLREGVDASLQVDGDSYHFTLRGEDGELLARGIACPNPAEADAGLAEMQRWAATGERFRVINLARPQKSGAKPVDTIQVAVRYDLAACTTAKKPGLELLNRASDGLFTAHVHGERGEVLLYLRGFTTRFARDEQVESVLGAAADPRRYDRREAEGRRYFVLTARNGREIARSPWLASEAECDAAIAQLVRLAPIEAKEYAGARTRRKVAESGYDLTRRSTSGVAGFEAFKADDGHHYFHLNDERGEALLFSHGYSTPKARDHGIRSLLKGAGDPVCYRVAADELRFAISAVNGRELARSRLFGGRAALDRAIAWIRSDIIPLGRKYGIRLWESSFIELPQALVGGDEASAQDPDELARQALDTTGDASLSRLGPPSPPAPPVSRDASPRSPSDASPIPLTPATPPLILRSPPAKRPLESPQSIPRTPPRTTPPLGPRSPPPTRPLDSLQPIPRSLPRMTPPRAPPATLPRRPPLTIPQSPRTTYLLIPRSPPRTRPLESPRPMPRSLPRAISPLPRAPPATLPRRPPLTIPQAPRTTHLLIPRSPPPAPLPLIPRSPPAAPLTSRVARFSARRRQ</sequence>
<feature type="compositionally biased region" description="Pro residues" evidence="1">
    <location>
        <begin position="591"/>
        <end position="605"/>
    </location>
</feature>
<dbReference type="RefSeq" id="WP_267776112.1">
    <property type="nucleotide sequence ID" value="NZ_JAPNKE010000002.1"/>
</dbReference>
<protein>
    <submittedName>
        <fullName evidence="3">DUF1508 domain-containing protein</fullName>
    </submittedName>
</protein>
<proteinExistence type="predicted"/>
<gene>
    <name evidence="3" type="ORF">OV079_45275</name>
</gene>
<reference evidence="3" key="1">
    <citation type="submission" date="2022-11" db="EMBL/GenBank/DDBJ databases">
        <title>Minimal conservation of predation-associated metabolite biosynthetic gene clusters underscores biosynthetic potential of Myxococcota including descriptions for ten novel species: Archangium lansinium sp. nov., Myxococcus landrumus sp. nov., Nannocystis bai.</title>
        <authorList>
            <person name="Ahearne A."/>
            <person name="Stevens C."/>
            <person name="Phillips K."/>
        </authorList>
    </citation>
    <scope>NUCLEOTIDE SEQUENCE</scope>
    <source>
        <strain evidence="3">Na p29</strain>
    </source>
</reference>
<accession>A0A9X3J3B0</accession>
<dbReference type="InterPro" id="IPR010879">
    <property type="entry name" value="DUF1508"/>
</dbReference>
<dbReference type="Gene3D" id="2.30.29.80">
    <property type="match status" value="2"/>
</dbReference>
<feature type="compositionally biased region" description="Low complexity" evidence="1">
    <location>
        <begin position="458"/>
        <end position="473"/>
    </location>
</feature>
<feature type="compositionally biased region" description="Pro residues" evidence="1">
    <location>
        <begin position="565"/>
        <end position="581"/>
    </location>
</feature>
<feature type="compositionally biased region" description="Pro residues" evidence="1">
    <location>
        <begin position="619"/>
        <end position="636"/>
    </location>
</feature>